<dbReference type="PANTHER" id="PTHR45947">
    <property type="entry name" value="SULFOQUINOVOSYL TRANSFERASE SQD2"/>
    <property type="match status" value="1"/>
</dbReference>
<dbReference type="InterPro" id="IPR028098">
    <property type="entry name" value="Glyco_trans_4-like_N"/>
</dbReference>
<evidence type="ECO:0000259" key="1">
    <source>
        <dbReference type="Pfam" id="PF00534"/>
    </source>
</evidence>
<sequence>MNIVHLIEYFSPALGYQETYLAKEQQRLGHHVTVVTSDRYFPFPDYDATVKKVLGNRIVGTGSFTEEGIHVIRKPILFEFFSRAWIVNLLPALRALKPDVIHIHSTSSLSTVRVARAKHTLKNIIVLVDDHSHLSVVANHWSKACFYWAFRTLFGRYLSHNINTFVAITKETADIVRTYMGISEPIHVIELGADTRLFSRSSKKRIELRKKYGWKEQNVAFIYTGKIIPDKGSDTLVDACCALPGHTAKLLFVGSGPEMFIADLKKQLKQAKKENDVVWVPMVKPIELPAYYSAADVGVWPKQESISMIE</sequence>
<gene>
    <name evidence="3" type="ORF">A2840_02620</name>
</gene>
<dbReference type="Gene3D" id="3.40.50.2000">
    <property type="entry name" value="Glycogen Phosphorylase B"/>
    <property type="match status" value="2"/>
</dbReference>
<name>A0A1G1Y1N0_9BACT</name>
<dbReference type="Pfam" id="PF00534">
    <property type="entry name" value="Glycos_transf_1"/>
    <property type="match status" value="1"/>
</dbReference>
<dbReference type="AlphaFoldDB" id="A0A1G1Y1N0"/>
<dbReference type="PANTHER" id="PTHR45947:SF3">
    <property type="entry name" value="SULFOQUINOVOSYL TRANSFERASE SQD2"/>
    <property type="match status" value="1"/>
</dbReference>
<dbReference type="InterPro" id="IPR001296">
    <property type="entry name" value="Glyco_trans_1"/>
</dbReference>
<evidence type="ECO:0000313" key="3">
    <source>
        <dbReference type="EMBL" id="OGY46208.1"/>
    </source>
</evidence>
<dbReference type="Pfam" id="PF13439">
    <property type="entry name" value="Glyco_transf_4"/>
    <property type="match status" value="1"/>
</dbReference>
<dbReference type="Proteomes" id="UP000178385">
    <property type="component" value="Unassembled WGS sequence"/>
</dbReference>
<reference evidence="3 4" key="1">
    <citation type="journal article" date="2016" name="Nat. Commun.">
        <title>Thousands of microbial genomes shed light on interconnected biogeochemical processes in an aquifer system.</title>
        <authorList>
            <person name="Anantharaman K."/>
            <person name="Brown C.T."/>
            <person name="Hug L.A."/>
            <person name="Sharon I."/>
            <person name="Castelle C.J."/>
            <person name="Probst A.J."/>
            <person name="Thomas B.C."/>
            <person name="Singh A."/>
            <person name="Wilkins M.J."/>
            <person name="Karaoz U."/>
            <person name="Brodie E.L."/>
            <person name="Williams K.H."/>
            <person name="Hubbard S.S."/>
            <person name="Banfield J.F."/>
        </authorList>
    </citation>
    <scope>NUCLEOTIDE SEQUENCE [LARGE SCALE GENOMIC DNA]</scope>
</reference>
<feature type="domain" description="Glycosyl transferase family 1" evidence="1">
    <location>
        <begin position="205"/>
        <end position="301"/>
    </location>
</feature>
<dbReference type="InterPro" id="IPR050194">
    <property type="entry name" value="Glycosyltransferase_grp1"/>
</dbReference>
<dbReference type="GO" id="GO:0016757">
    <property type="term" value="F:glycosyltransferase activity"/>
    <property type="evidence" value="ECO:0007669"/>
    <property type="project" value="InterPro"/>
</dbReference>
<proteinExistence type="predicted"/>
<feature type="domain" description="Glycosyltransferase subfamily 4-like N-terminal" evidence="2">
    <location>
        <begin position="20"/>
        <end position="196"/>
    </location>
</feature>
<dbReference type="EMBL" id="MHIG01000035">
    <property type="protein sequence ID" value="OGY46208.1"/>
    <property type="molecule type" value="Genomic_DNA"/>
</dbReference>
<dbReference type="CDD" id="cd03801">
    <property type="entry name" value="GT4_PimA-like"/>
    <property type="match status" value="1"/>
</dbReference>
<feature type="non-terminal residue" evidence="3">
    <location>
        <position position="310"/>
    </location>
</feature>
<evidence type="ECO:0000313" key="4">
    <source>
        <dbReference type="Proteomes" id="UP000178385"/>
    </source>
</evidence>
<protein>
    <submittedName>
        <fullName evidence="3">Uncharacterized protein</fullName>
    </submittedName>
</protein>
<organism evidence="3 4">
    <name type="scientific">Candidatus Buchananbacteria bacterium RIFCSPHIGHO2_01_FULL_47_11b</name>
    <dbReference type="NCBI Taxonomy" id="1797537"/>
    <lineage>
        <taxon>Bacteria</taxon>
        <taxon>Candidatus Buchananiibacteriota</taxon>
    </lineage>
</organism>
<accession>A0A1G1Y1N0</accession>
<dbReference type="SUPFAM" id="SSF53756">
    <property type="entry name" value="UDP-Glycosyltransferase/glycogen phosphorylase"/>
    <property type="match status" value="1"/>
</dbReference>
<comment type="caution">
    <text evidence="3">The sequence shown here is derived from an EMBL/GenBank/DDBJ whole genome shotgun (WGS) entry which is preliminary data.</text>
</comment>
<evidence type="ECO:0000259" key="2">
    <source>
        <dbReference type="Pfam" id="PF13439"/>
    </source>
</evidence>